<keyword evidence="1" id="KW-0472">Membrane</keyword>
<protein>
    <submittedName>
        <fullName evidence="2">Uncharacterized protein</fullName>
    </submittedName>
</protein>
<keyword evidence="1" id="KW-1133">Transmembrane helix</keyword>
<feature type="transmembrane region" description="Helical" evidence="1">
    <location>
        <begin position="20"/>
        <end position="38"/>
    </location>
</feature>
<name>A0A852RC18_9MICO</name>
<dbReference type="AlphaFoldDB" id="A0A852RC18"/>
<dbReference type="EMBL" id="JACCBD010000001">
    <property type="protein sequence ID" value="NYD26916.1"/>
    <property type="molecule type" value="Genomic_DNA"/>
</dbReference>
<dbReference type="RefSeq" id="WP_185986975.1">
    <property type="nucleotide sequence ID" value="NZ_BAAALZ010000001.1"/>
</dbReference>
<evidence type="ECO:0000256" key="1">
    <source>
        <dbReference type="SAM" id="Phobius"/>
    </source>
</evidence>
<proteinExistence type="predicted"/>
<evidence type="ECO:0000313" key="2">
    <source>
        <dbReference type="EMBL" id="NYD26916.1"/>
    </source>
</evidence>
<accession>A0A852RC18</accession>
<keyword evidence="3" id="KW-1185">Reference proteome</keyword>
<evidence type="ECO:0000313" key="3">
    <source>
        <dbReference type="Proteomes" id="UP000586095"/>
    </source>
</evidence>
<keyword evidence="1" id="KW-0812">Transmembrane</keyword>
<organism evidence="2 3">
    <name type="scientific">Leucobacter aridicollis</name>
    <dbReference type="NCBI Taxonomy" id="283878"/>
    <lineage>
        <taxon>Bacteria</taxon>
        <taxon>Bacillati</taxon>
        <taxon>Actinomycetota</taxon>
        <taxon>Actinomycetes</taxon>
        <taxon>Micrococcales</taxon>
        <taxon>Microbacteriaceae</taxon>
        <taxon>Leucobacter</taxon>
    </lineage>
</organism>
<reference evidence="2 3" key="1">
    <citation type="submission" date="2020-07" db="EMBL/GenBank/DDBJ databases">
        <title>Sequencing the genomes of 1000 actinobacteria strains.</title>
        <authorList>
            <person name="Klenk H.-P."/>
        </authorList>
    </citation>
    <scope>NUCLEOTIDE SEQUENCE [LARGE SCALE GENOMIC DNA]</scope>
    <source>
        <strain evidence="2 3">DSM 17380</strain>
    </source>
</reference>
<dbReference type="Proteomes" id="UP000586095">
    <property type="component" value="Unassembled WGS sequence"/>
</dbReference>
<gene>
    <name evidence="2" type="ORF">BJ960_001719</name>
</gene>
<comment type="caution">
    <text evidence="2">The sequence shown here is derived from an EMBL/GenBank/DDBJ whole genome shotgun (WGS) entry which is preliminary data.</text>
</comment>
<sequence>MIFNSWKWIDLSAIPGPLDWAGFVLGGLGIGFTIYQLMKSKGALNAAREELERTRATLIKNQLLSVLPGFEELMDRIDDAVRTGNREELSTQFQKFAYRLAEAIPLLESGSTSFSSLIESMKSEITKALEARSSLYGSPDTPVDELVRVNVDSLQILVTQIKTTTVSVRNDPGKIPAEEAKNA</sequence>